<evidence type="ECO:0000313" key="4">
    <source>
        <dbReference type="Proteomes" id="UP001238603"/>
    </source>
</evidence>
<dbReference type="InterPro" id="IPR007372">
    <property type="entry name" value="Lipid/polyisoprenoid-bd_YceI"/>
</dbReference>
<dbReference type="PANTHER" id="PTHR34406:SF2">
    <property type="entry name" value="PERIPLASMIC PROTEIN"/>
    <property type="match status" value="1"/>
</dbReference>
<feature type="domain" description="Lipid/polyisoprenoid-binding YceI-like" evidence="2">
    <location>
        <begin position="23"/>
        <end position="187"/>
    </location>
</feature>
<dbReference type="EMBL" id="JASVDS010000001">
    <property type="protein sequence ID" value="MDL5030354.1"/>
    <property type="molecule type" value="Genomic_DNA"/>
</dbReference>
<feature type="signal peptide" evidence="1">
    <location>
        <begin position="1"/>
        <end position="19"/>
    </location>
</feature>
<accession>A0ABT7LD32</accession>
<dbReference type="Proteomes" id="UP001238603">
    <property type="component" value="Unassembled WGS sequence"/>
</dbReference>
<dbReference type="Gene3D" id="2.40.128.110">
    <property type="entry name" value="Lipid/polyisoprenoid-binding, YceI-like"/>
    <property type="match status" value="1"/>
</dbReference>
<comment type="caution">
    <text evidence="3">The sequence shown here is derived from an EMBL/GenBank/DDBJ whole genome shotgun (WGS) entry which is preliminary data.</text>
</comment>
<sequence>MKKTLIASALLAASVLAHAETAKYQIEPTHTFVTYEIQHFGTSTNRGRFDKKEGTVELDRAAKSGKVQITFDIGSVNTGVDGMNKHLLGEDFFNAAKWPQAKFVGDKFTFDGDKVTAVAGQLTLKDKTAPVTLSAKHFNCYQSPMLKREVCGGDFETTIDRTQWGIDYGLAWGFPKEVKLIIQVEAVRQ</sequence>
<gene>
    <name evidence="3" type="ORF">QRD43_00435</name>
</gene>
<evidence type="ECO:0000256" key="1">
    <source>
        <dbReference type="SAM" id="SignalP"/>
    </source>
</evidence>
<feature type="chain" id="PRO_5047099164" evidence="1">
    <location>
        <begin position="20"/>
        <end position="189"/>
    </location>
</feature>
<keyword evidence="1" id="KW-0732">Signal</keyword>
<dbReference type="SUPFAM" id="SSF101874">
    <property type="entry name" value="YceI-like"/>
    <property type="match status" value="1"/>
</dbReference>
<dbReference type="InterPro" id="IPR036761">
    <property type="entry name" value="TTHA0802/YceI-like_sf"/>
</dbReference>
<reference evidence="3 4" key="1">
    <citation type="submission" date="2023-06" db="EMBL/GenBank/DDBJ databases">
        <title>Pelomonas sp. APW6 16S ribosomal RNA gene genome sequencing and assembly.</title>
        <authorList>
            <person name="Woo H."/>
        </authorList>
    </citation>
    <scope>NUCLEOTIDE SEQUENCE [LARGE SCALE GENOMIC DNA]</scope>
    <source>
        <strain evidence="3 4">APW6</strain>
    </source>
</reference>
<evidence type="ECO:0000259" key="2">
    <source>
        <dbReference type="SMART" id="SM00867"/>
    </source>
</evidence>
<dbReference type="RefSeq" id="WP_285980494.1">
    <property type="nucleotide sequence ID" value="NZ_JASVDS010000001.1"/>
</dbReference>
<name>A0ABT7LD32_9BURK</name>
<protein>
    <submittedName>
        <fullName evidence="3">YceI family protein</fullName>
    </submittedName>
</protein>
<proteinExistence type="predicted"/>
<dbReference type="Pfam" id="PF04264">
    <property type="entry name" value="YceI"/>
    <property type="match status" value="1"/>
</dbReference>
<dbReference type="PANTHER" id="PTHR34406">
    <property type="entry name" value="PROTEIN YCEI"/>
    <property type="match status" value="1"/>
</dbReference>
<dbReference type="SMART" id="SM00867">
    <property type="entry name" value="YceI"/>
    <property type="match status" value="1"/>
</dbReference>
<organism evidence="3 4">
    <name type="scientific">Roseateles subflavus</name>
    <dbReference type="NCBI Taxonomy" id="3053353"/>
    <lineage>
        <taxon>Bacteria</taxon>
        <taxon>Pseudomonadati</taxon>
        <taxon>Pseudomonadota</taxon>
        <taxon>Betaproteobacteria</taxon>
        <taxon>Burkholderiales</taxon>
        <taxon>Sphaerotilaceae</taxon>
        <taxon>Roseateles</taxon>
    </lineage>
</organism>
<keyword evidence="4" id="KW-1185">Reference proteome</keyword>
<evidence type="ECO:0000313" key="3">
    <source>
        <dbReference type="EMBL" id="MDL5030354.1"/>
    </source>
</evidence>